<feature type="binding site" evidence="9">
    <location>
        <position position="302"/>
    </location>
    <ligand>
        <name>Zn(2+)</name>
        <dbReference type="ChEBI" id="CHEBI:29105"/>
        <label>2</label>
    </ligand>
</feature>
<comment type="subcellular location">
    <subcellularLocation>
        <location evidence="1 11">Nucleus</location>
    </subcellularLocation>
</comment>
<dbReference type="InterPro" id="IPR019786">
    <property type="entry name" value="Zinc_finger_PHD-type_CS"/>
</dbReference>
<evidence type="ECO:0000256" key="7">
    <source>
        <dbReference type="ARBA" id="ARBA00023242"/>
    </source>
</evidence>
<dbReference type="SUPFAM" id="SSF57903">
    <property type="entry name" value="FYVE/PHD zinc finger"/>
    <property type="match status" value="1"/>
</dbReference>
<feature type="binding site" evidence="9">
    <location>
        <position position="277"/>
    </location>
    <ligand>
        <name>Zn(2+)</name>
        <dbReference type="ChEBI" id="CHEBI:29105"/>
        <label>2</label>
    </ligand>
</feature>
<feature type="site" description="Histone H3K4me3 binding" evidence="8">
    <location>
        <position position="269"/>
    </location>
</feature>
<keyword evidence="12" id="KW-0175">Coiled coil</keyword>
<evidence type="ECO:0000256" key="1">
    <source>
        <dbReference type="ARBA" id="ARBA00004123"/>
    </source>
</evidence>
<feature type="region of interest" description="Disordered" evidence="13">
    <location>
        <begin position="156"/>
        <end position="219"/>
    </location>
</feature>
<feature type="binding site" evidence="9">
    <location>
        <position position="259"/>
    </location>
    <ligand>
        <name>Zn(2+)</name>
        <dbReference type="ChEBI" id="CHEBI:29105"/>
        <label>1</label>
    </ligand>
</feature>
<feature type="binding site" evidence="9">
    <location>
        <position position="261"/>
    </location>
    <ligand>
        <name>Zn(2+)</name>
        <dbReference type="ChEBI" id="CHEBI:29105"/>
        <label>1</label>
    </ligand>
</feature>
<proteinExistence type="inferred from homology"/>
<evidence type="ECO:0000256" key="8">
    <source>
        <dbReference type="PIRSR" id="PIRSR628651-50"/>
    </source>
</evidence>
<evidence type="ECO:0000313" key="16">
    <source>
        <dbReference type="Proteomes" id="UP001566132"/>
    </source>
</evidence>
<evidence type="ECO:0000256" key="10">
    <source>
        <dbReference type="PROSITE-ProRule" id="PRU00146"/>
    </source>
</evidence>
<feature type="binding site" evidence="9">
    <location>
        <position position="272"/>
    </location>
    <ligand>
        <name>Zn(2+)</name>
        <dbReference type="ChEBI" id="CHEBI:29105"/>
        <label>2</label>
    </ligand>
</feature>
<dbReference type="AlphaFoldDB" id="A0ABD1F7H4"/>
<evidence type="ECO:0000256" key="3">
    <source>
        <dbReference type="ARBA" id="ARBA00022723"/>
    </source>
</evidence>
<feature type="coiled-coil region" evidence="12">
    <location>
        <begin position="66"/>
        <end position="155"/>
    </location>
</feature>
<dbReference type="PROSITE" id="PS50016">
    <property type="entry name" value="ZF_PHD_2"/>
    <property type="match status" value="1"/>
</dbReference>
<dbReference type="CDD" id="cd15685">
    <property type="entry name" value="PHD_ING5"/>
    <property type="match status" value="1"/>
</dbReference>
<evidence type="ECO:0000256" key="12">
    <source>
        <dbReference type="SAM" id="Coils"/>
    </source>
</evidence>
<dbReference type="Gene3D" id="6.10.140.1740">
    <property type="match status" value="1"/>
</dbReference>
<keyword evidence="7 11" id="KW-0539">Nucleus</keyword>
<dbReference type="InterPro" id="IPR011011">
    <property type="entry name" value="Znf_FYVE_PHD"/>
</dbReference>
<evidence type="ECO:0000256" key="13">
    <source>
        <dbReference type="SAM" id="MobiDB-lite"/>
    </source>
</evidence>
<dbReference type="Gene3D" id="3.30.40.10">
    <property type="entry name" value="Zinc/RING finger domain, C3HC4 (zinc finger)"/>
    <property type="match status" value="1"/>
</dbReference>
<dbReference type="EMBL" id="JBDJPC010000002">
    <property type="protein sequence ID" value="KAL1512452.1"/>
    <property type="molecule type" value="Genomic_DNA"/>
</dbReference>
<dbReference type="GO" id="GO:0006325">
    <property type="term" value="P:chromatin organization"/>
    <property type="evidence" value="ECO:0007669"/>
    <property type="project" value="UniProtKB-KW"/>
</dbReference>
<dbReference type="InterPro" id="IPR013083">
    <property type="entry name" value="Znf_RING/FYVE/PHD"/>
</dbReference>
<keyword evidence="16" id="KW-1185">Reference proteome</keyword>
<dbReference type="InterPro" id="IPR028651">
    <property type="entry name" value="ING_fam"/>
</dbReference>
<organism evidence="15 16">
    <name type="scientific">Hypothenemus hampei</name>
    <name type="common">Coffee berry borer</name>
    <dbReference type="NCBI Taxonomy" id="57062"/>
    <lineage>
        <taxon>Eukaryota</taxon>
        <taxon>Metazoa</taxon>
        <taxon>Ecdysozoa</taxon>
        <taxon>Arthropoda</taxon>
        <taxon>Hexapoda</taxon>
        <taxon>Insecta</taxon>
        <taxon>Pterygota</taxon>
        <taxon>Neoptera</taxon>
        <taxon>Endopterygota</taxon>
        <taxon>Coleoptera</taxon>
        <taxon>Polyphaga</taxon>
        <taxon>Cucujiformia</taxon>
        <taxon>Curculionidae</taxon>
        <taxon>Scolytinae</taxon>
        <taxon>Hypothenemus</taxon>
    </lineage>
</organism>
<feature type="compositionally biased region" description="Basic residues" evidence="13">
    <location>
        <begin position="167"/>
        <end position="184"/>
    </location>
</feature>
<comment type="caution">
    <text evidence="15">The sequence shown here is derived from an EMBL/GenBank/DDBJ whole genome shotgun (WGS) entry which is preliminary data.</text>
</comment>
<name>A0ABD1F7H4_HYPHA</name>
<accession>A0ABD1F7H4</accession>
<dbReference type="InterPro" id="IPR019787">
    <property type="entry name" value="Znf_PHD-finger"/>
</dbReference>
<evidence type="ECO:0000256" key="4">
    <source>
        <dbReference type="ARBA" id="ARBA00022771"/>
    </source>
</evidence>
<dbReference type="Pfam" id="PF12998">
    <property type="entry name" value="ING"/>
    <property type="match status" value="1"/>
</dbReference>
<sequence>MLYTKYTFVALSLKTSKIFTSASIHSCKFAHSRFCHCTDDIILFVFVSPLGLEHLPNELQRNFTLMSDLDKRAQSLMKNIDLLADEHLRNIKSLTGEQQKEQLDKIQNMFNKAKELGDDKVQLAIQTYELVDKHIRRLDNDLARFESEIQDKALNSRNVDEPSSVGKKGRKKIKDSKSDKKKKSGNSSEDDSSGTVRGNKRKRQKGTGTDKGNATSGGGKVIAGEVAEAVAAVLPGLAGIAHPSDVLDMPVDPNEPTYCLCHQVSYGEMIGCDNPDCPIEWFHFACVQLTTKPKGKWYCPKCTQDRKKK</sequence>
<dbReference type="InterPro" id="IPR001965">
    <property type="entry name" value="Znf_PHD"/>
</dbReference>
<comment type="domain">
    <text evidence="11">The PHD-type zinc finger mediates the binding to H3K4me3.</text>
</comment>
<evidence type="ECO:0000256" key="9">
    <source>
        <dbReference type="PIRSR" id="PIRSR628651-51"/>
    </source>
</evidence>
<evidence type="ECO:0000256" key="6">
    <source>
        <dbReference type="ARBA" id="ARBA00022853"/>
    </source>
</evidence>
<dbReference type="FunFam" id="3.30.40.10:FF:000016">
    <property type="entry name" value="Inhibitor of growth protein"/>
    <property type="match status" value="1"/>
</dbReference>
<feature type="binding site" evidence="9">
    <location>
        <position position="283"/>
    </location>
    <ligand>
        <name>Zn(2+)</name>
        <dbReference type="ChEBI" id="CHEBI:29105"/>
        <label>1</label>
    </ligand>
</feature>
<keyword evidence="4 10" id="KW-0863">Zinc-finger</keyword>
<keyword evidence="6 11" id="KW-0156">Chromatin regulator</keyword>
<feature type="domain" description="PHD-type" evidence="14">
    <location>
        <begin position="256"/>
        <end position="305"/>
    </location>
</feature>
<dbReference type="PANTHER" id="PTHR10333">
    <property type="entry name" value="INHIBITOR OF GROWTH PROTEIN"/>
    <property type="match status" value="1"/>
</dbReference>
<comment type="function">
    <text evidence="11">Component of an histone acetyltransferase complex.</text>
</comment>
<comment type="subunit">
    <text evidence="11">Component of an histone acetyltransferase complex. Interacts with H3K4me3 and to a lesser extent with H3K4me2.</text>
</comment>
<dbReference type="SMART" id="SM01408">
    <property type="entry name" value="ING"/>
    <property type="match status" value="1"/>
</dbReference>
<evidence type="ECO:0000256" key="5">
    <source>
        <dbReference type="ARBA" id="ARBA00022833"/>
    </source>
</evidence>
<dbReference type="CDD" id="cd16859">
    <property type="entry name" value="ING_ING4_5"/>
    <property type="match status" value="1"/>
</dbReference>
<dbReference type="PROSITE" id="PS01359">
    <property type="entry name" value="ZF_PHD_1"/>
    <property type="match status" value="1"/>
</dbReference>
<evidence type="ECO:0000256" key="11">
    <source>
        <dbReference type="RuleBase" id="RU361213"/>
    </source>
</evidence>
<dbReference type="PANTHER" id="PTHR10333:SF42">
    <property type="entry name" value="INHIBITOR OF GROWTH PROTEIN 5"/>
    <property type="match status" value="1"/>
</dbReference>
<evidence type="ECO:0000259" key="14">
    <source>
        <dbReference type="PROSITE" id="PS50016"/>
    </source>
</evidence>
<feature type="site" description="Histone H3K4me3 binding" evidence="8">
    <location>
        <position position="273"/>
    </location>
</feature>
<feature type="site" description="Histone H3K4me3 binding" evidence="8">
    <location>
        <position position="258"/>
    </location>
</feature>
<keyword evidence="3 9" id="KW-0479">Metal-binding</keyword>
<feature type="binding site" evidence="9">
    <location>
        <position position="299"/>
    </location>
    <ligand>
        <name>Zn(2+)</name>
        <dbReference type="ChEBI" id="CHEBI:29105"/>
        <label>2</label>
    </ligand>
</feature>
<comment type="similarity">
    <text evidence="2 11">Belongs to the ING family.</text>
</comment>
<evidence type="ECO:0000313" key="15">
    <source>
        <dbReference type="EMBL" id="KAL1512452.1"/>
    </source>
</evidence>
<dbReference type="GO" id="GO:0005634">
    <property type="term" value="C:nucleus"/>
    <property type="evidence" value="ECO:0007669"/>
    <property type="project" value="UniProtKB-SubCell"/>
</dbReference>
<gene>
    <name evidence="15" type="ORF">ABEB36_002042</name>
</gene>
<feature type="binding site" evidence="9">
    <location>
        <position position="286"/>
    </location>
    <ligand>
        <name>Zn(2+)</name>
        <dbReference type="ChEBI" id="CHEBI:29105"/>
        <label>1</label>
    </ligand>
</feature>
<feature type="site" description="Histone H3K4me3 binding" evidence="8">
    <location>
        <position position="281"/>
    </location>
</feature>
<dbReference type="SMART" id="SM00249">
    <property type="entry name" value="PHD"/>
    <property type="match status" value="1"/>
</dbReference>
<keyword evidence="5 9" id="KW-0862">Zinc</keyword>
<dbReference type="Proteomes" id="UP001566132">
    <property type="component" value="Unassembled WGS sequence"/>
</dbReference>
<protein>
    <recommendedName>
        <fullName evidence="11">Inhibitor of growth protein</fullName>
    </recommendedName>
</protein>
<dbReference type="GO" id="GO:0008270">
    <property type="term" value="F:zinc ion binding"/>
    <property type="evidence" value="ECO:0007669"/>
    <property type="project" value="UniProtKB-KW"/>
</dbReference>
<reference evidence="15 16" key="1">
    <citation type="submission" date="2024-05" db="EMBL/GenBank/DDBJ databases">
        <title>Genetic variation in Jamaican populations of the coffee berry borer (Hypothenemus hampei).</title>
        <authorList>
            <person name="Errbii M."/>
            <person name="Myrie A."/>
        </authorList>
    </citation>
    <scope>NUCLEOTIDE SEQUENCE [LARGE SCALE GENOMIC DNA]</scope>
    <source>
        <strain evidence="15">JA-Hopewell-2020-01-JO</strain>
        <tissue evidence="15">Whole body</tissue>
    </source>
</reference>
<dbReference type="InterPro" id="IPR024610">
    <property type="entry name" value="ING_N_histone-binding"/>
</dbReference>
<evidence type="ECO:0000256" key="2">
    <source>
        <dbReference type="ARBA" id="ARBA00010210"/>
    </source>
</evidence>